<evidence type="ECO:0008006" key="3">
    <source>
        <dbReference type="Google" id="ProtNLM"/>
    </source>
</evidence>
<gene>
    <name evidence="1" type="ORF">DSCA_43200</name>
</gene>
<dbReference type="SUPFAM" id="SSF52833">
    <property type="entry name" value="Thioredoxin-like"/>
    <property type="match status" value="1"/>
</dbReference>
<organism evidence="1 2">
    <name type="scientific">Desulfosarcina alkanivorans</name>
    <dbReference type="NCBI Taxonomy" id="571177"/>
    <lineage>
        <taxon>Bacteria</taxon>
        <taxon>Pseudomonadati</taxon>
        <taxon>Thermodesulfobacteriota</taxon>
        <taxon>Desulfobacteria</taxon>
        <taxon>Desulfobacterales</taxon>
        <taxon>Desulfosarcinaceae</taxon>
        <taxon>Desulfosarcina</taxon>
    </lineage>
</organism>
<dbReference type="Pfam" id="PF13911">
    <property type="entry name" value="AhpC-TSA_2"/>
    <property type="match status" value="1"/>
</dbReference>
<evidence type="ECO:0000313" key="1">
    <source>
        <dbReference type="EMBL" id="BBO70390.1"/>
    </source>
</evidence>
<dbReference type="InterPro" id="IPR032801">
    <property type="entry name" value="PXL2A/B/C"/>
</dbReference>
<protein>
    <recommendedName>
        <fullName evidence="3">Alkyl hydroperoxide reductase subunit C/ Thiol specific antioxidant domain-containing protein</fullName>
    </recommendedName>
</protein>
<dbReference type="KEGG" id="dalk:DSCA_43200"/>
<name>A0A5K7YPV3_9BACT</name>
<dbReference type="Gene3D" id="3.40.30.10">
    <property type="entry name" value="Glutaredoxin"/>
    <property type="match status" value="1"/>
</dbReference>
<sequence length="128" mass="13904">MRREKNQFDRLGTRVVLVGLGTPEETAAFKARFKVPFDMIADPQKRLFAAFHLKRASLGGLLSVGMAAKGVSAVVRGHGMGLPKGDVRQLPGVFIIDSGGRIRFSHFARDPADHPEPEVLLAALRDDG</sequence>
<evidence type="ECO:0000313" key="2">
    <source>
        <dbReference type="Proteomes" id="UP000427906"/>
    </source>
</evidence>
<dbReference type="Proteomes" id="UP000427906">
    <property type="component" value="Chromosome"/>
</dbReference>
<proteinExistence type="predicted"/>
<reference evidence="1 2" key="1">
    <citation type="submission" date="2019-11" db="EMBL/GenBank/DDBJ databases">
        <title>Comparative genomics of hydrocarbon-degrading Desulfosarcina strains.</title>
        <authorList>
            <person name="Watanabe M."/>
            <person name="Kojima H."/>
            <person name="Fukui M."/>
        </authorList>
    </citation>
    <scope>NUCLEOTIDE SEQUENCE [LARGE SCALE GENOMIC DNA]</scope>
    <source>
        <strain evidence="1 2">PL12</strain>
    </source>
</reference>
<dbReference type="EMBL" id="AP021874">
    <property type="protein sequence ID" value="BBO70390.1"/>
    <property type="molecule type" value="Genomic_DNA"/>
</dbReference>
<keyword evidence="2" id="KW-1185">Reference proteome</keyword>
<dbReference type="AlphaFoldDB" id="A0A5K7YPV3"/>
<dbReference type="PANTHER" id="PTHR28630:SF3">
    <property type="entry name" value="PEROXIREDOXIN-LIKE 2C"/>
    <property type="match status" value="1"/>
</dbReference>
<dbReference type="PANTHER" id="PTHR28630">
    <property type="match status" value="1"/>
</dbReference>
<accession>A0A5K7YPV3</accession>
<dbReference type="InterPro" id="IPR036249">
    <property type="entry name" value="Thioredoxin-like_sf"/>
</dbReference>